<evidence type="ECO:0000313" key="9">
    <source>
        <dbReference type="EMBL" id="RQW65000.1"/>
    </source>
</evidence>
<dbReference type="InterPro" id="IPR022357">
    <property type="entry name" value="MIP_CS"/>
</dbReference>
<dbReference type="CDD" id="cd00333">
    <property type="entry name" value="MIP"/>
    <property type="match status" value="1"/>
</dbReference>
<evidence type="ECO:0000256" key="1">
    <source>
        <dbReference type="ARBA" id="ARBA00004141"/>
    </source>
</evidence>
<gene>
    <name evidence="9" type="ORF">EES38_02910</name>
</gene>
<feature type="transmembrane region" description="Helical" evidence="8">
    <location>
        <begin position="88"/>
        <end position="110"/>
    </location>
</feature>
<reference evidence="9 10" key="1">
    <citation type="submission" date="2018-11" db="EMBL/GenBank/DDBJ databases">
        <title>Vibrio LJC006 sp. nov., isolated from seawater during the bloom of the enteromorpha.</title>
        <authorList>
            <person name="Liang J."/>
        </authorList>
    </citation>
    <scope>NUCLEOTIDE SEQUENCE [LARGE SCALE GENOMIC DNA]</scope>
    <source>
        <strain evidence="9 10">LJC006</strain>
    </source>
</reference>
<evidence type="ECO:0000256" key="2">
    <source>
        <dbReference type="ARBA" id="ARBA00006175"/>
    </source>
</evidence>
<dbReference type="EMBL" id="RJVQ01000001">
    <property type="protein sequence ID" value="RQW65000.1"/>
    <property type="molecule type" value="Genomic_DNA"/>
</dbReference>
<dbReference type="InterPro" id="IPR023271">
    <property type="entry name" value="Aquaporin-like"/>
</dbReference>
<dbReference type="PANTHER" id="PTHR43829">
    <property type="entry name" value="AQUAPORIN OR AQUAGLYCEROPORIN RELATED"/>
    <property type="match status" value="1"/>
</dbReference>
<dbReference type="OrthoDB" id="9807293at2"/>
<protein>
    <submittedName>
        <fullName evidence="9">Aquaporin family protein</fullName>
    </submittedName>
</protein>
<keyword evidence="4 7" id="KW-0812">Transmembrane</keyword>
<name>A0A3N9TL46_9VIBR</name>
<keyword evidence="6 8" id="KW-0472">Membrane</keyword>
<dbReference type="PRINTS" id="PR00783">
    <property type="entry name" value="MINTRINSICP"/>
</dbReference>
<evidence type="ECO:0000256" key="4">
    <source>
        <dbReference type="ARBA" id="ARBA00022692"/>
    </source>
</evidence>
<keyword evidence="5 8" id="KW-1133">Transmembrane helix</keyword>
<feature type="transmembrane region" description="Helical" evidence="8">
    <location>
        <begin position="12"/>
        <end position="36"/>
    </location>
</feature>
<evidence type="ECO:0000256" key="3">
    <source>
        <dbReference type="ARBA" id="ARBA00022448"/>
    </source>
</evidence>
<comment type="similarity">
    <text evidence="2 7">Belongs to the MIP/aquaporin (TC 1.A.8) family.</text>
</comment>
<feature type="transmembrane region" description="Helical" evidence="8">
    <location>
        <begin position="180"/>
        <end position="204"/>
    </location>
</feature>
<dbReference type="SUPFAM" id="SSF81338">
    <property type="entry name" value="Aquaporin-like"/>
    <property type="match status" value="1"/>
</dbReference>
<dbReference type="PROSITE" id="PS51257">
    <property type="entry name" value="PROKAR_LIPOPROTEIN"/>
    <property type="match status" value="1"/>
</dbReference>
<dbReference type="NCBIfam" id="TIGR00861">
    <property type="entry name" value="MIP"/>
    <property type="match status" value="1"/>
</dbReference>
<evidence type="ECO:0000313" key="10">
    <source>
        <dbReference type="Proteomes" id="UP000281112"/>
    </source>
</evidence>
<comment type="subcellular location">
    <subcellularLocation>
        <location evidence="1">Membrane</location>
        <topology evidence="1">Multi-pass membrane protein</topology>
    </subcellularLocation>
</comment>
<dbReference type="GO" id="GO:0015254">
    <property type="term" value="F:glycerol channel activity"/>
    <property type="evidence" value="ECO:0007669"/>
    <property type="project" value="TreeGrafter"/>
</dbReference>
<organism evidence="9 10">
    <name type="scientific">Vibrio viridaestus</name>
    <dbReference type="NCBI Taxonomy" id="2487322"/>
    <lineage>
        <taxon>Bacteria</taxon>
        <taxon>Pseudomonadati</taxon>
        <taxon>Pseudomonadota</taxon>
        <taxon>Gammaproteobacteria</taxon>
        <taxon>Vibrionales</taxon>
        <taxon>Vibrionaceae</taxon>
        <taxon>Vibrio</taxon>
    </lineage>
</organism>
<proteinExistence type="inferred from homology"/>
<dbReference type="RefSeq" id="WP_124935651.1">
    <property type="nucleotide sequence ID" value="NZ_RJVQ01000001.1"/>
</dbReference>
<comment type="caution">
    <text evidence="9">The sequence shown here is derived from an EMBL/GenBank/DDBJ whole genome shotgun (WGS) entry which is preliminary data.</text>
</comment>
<evidence type="ECO:0000256" key="6">
    <source>
        <dbReference type="ARBA" id="ARBA00023136"/>
    </source>
</evidence>
<dbReference type="InterPro" id="IPR050363">
    <property type="entry name" value="MIP/Aquaporin"/>
</dbReference>
<keyword evidence="3 7" id="KW-0813">Transport</keyword>
<dbReference type="PANTHER" id="PTHR43829:SF9">
    <property type="entry name" value="AQUAPORIN-9"/>
    <property type="match status" value="1"/>
</dbReference>
<keyword evidence="10" id="KW-1185">Reference proteome</keyword>
<dbReference type="Proteomes" id="UP000281112">
    <property type="component" value="Unassembled WGS sequence"/>
</dbReference>
<evidence type="ECO:0000256" key="7">
    <source>
        <dbReference type="RuleBase" id="RU000477"/>
    </source>
</evidence>
<dbReference type="PROSITE" id="PS00221">
    <property type="entry name" value="MIP"/>
    <property type="match status" value="1"/>
</dbReference>
<dbReference type="InterPro" id="IPR000425">
    <property type="entry name" value="MIP"/>
</dbReference>
<dbReference type="Gene3D" id="1.20.1080.10">
    <property type="entry name" value="Glycerol uptake facilitator protein"/>
    <property type="match status" value="1"/>
</dbReference>
<dbReference type="Pfam" id="PF00230">
    <property type="entry name" value="MIP"/>
    <property type="match status" value="1"/>
</dbReference>
<sequence length="299" mass="31393">MASNKRHTLLGECIAEFIGTGLLIFFGVGCVAALVLTNAQFGQWEVSIMWGLAVALAVYCTAGVSGAHINPAVTIALAAFHGFDKSKVIPYIVAQVAGAFCAAALVYALYSNLFVEWEVTHGIARNTPEALATAGIFSTYPNSALSFTGAFAVEFVITAILMFAILALGDENNGANRGPLNPLLIGIVVAVIGGSLGPLTGFAMNPARDFGPKLFAYLAGWDYALTGAKDIPYCIVPIVATTLGACFGGWAYPKLVGAYLPDVGIGCTIPNQCDECEIEEDELVHSSELVHDDNKQAHV</sequence>
<evidence type="ECO:0000256" key="8">
    <source>
        <dbReference type="SAM" id="Phobius"/>
    </source>
</evidence>
<evidence type="ECO:0000256" key="5">
    <source>
        <dbReference type="ARBA" id="ARBA00022989"/>
    </source>
</evidence>
<accession>A0A3N9TL46</accession>
<feature type="transmembrane region" description="Helical" evidence="8">
    <location>
        <begin position="48"/>
        <end position="67"/>
    </location>
</feature>
<feature type="transmembrane region" description="Helical" evidence="8">
    <location>
        <begin position="147"/>
        <end position="168"/>
    </location>
</feature>
<dbReference type="AlphaFoldDB" id="A0A3N9TL46"/>
<dbReference type="GO" id="GO:0005886">
    <property type="term" value="C:plasma membrane"/>
    <property type="evidence" value="ECO:0007669"/>
    <property type="project" value="TreeGrafter"/>
</dbReference>